<dbReference type="GO" id="GO:0016020">
    <property type="term" value="C:membrane"/>
    <property type="evidence" value="ECO:0007669"/>
    <property type="project" value="UniProtKB-SubCell"/>
</dbReference>
<evidence type="ECO:0000256" key="3">
    <source>
        <dbReference type="ARBA" id="ARBA00022989"/>
    </source>
</evidence>
<dbReference type="InterPro" id="IPR050726">
    <property type="entry name" value="mGluR"/>
</dbReference>
<feature type="transmembrane region" description="Helical" evidence="7">
    <location>
        <begin position="1949"/>
        <end position="1970"/>
    </location>
</feature>
<keyword evidence="10" id="KW-1185">Reference proteome</keyword>
<dbReference type="Gene3D" id="2.10.50.10">
    <property type="entry name" value="Tumor Necrosis Factor Receptor, subunit A, domain 2"/>
    <property type="match status" value="1"/>
</dbReference>
<evidence type="ECO:0000256" key="7">
    <source>
        <dbReference type="SAM" id="Phobius"/>
    </source>
</evidence>
<evidence type="ECO:0000256" key="6">
    <source>
        <dbReference type="SAM" id="MobiDB-lite"/>
    </source>
</evidence>
<name>A0AAE0EMK1_9CHLO</name>
<keyword evidence="3 7" id="KW-1133">Transmembrane helix</keyword>
<feature type="transmembrane region" description="Helical" evidence="7">
    <location>
        <begin position="1729"/>
        <end position="1752"/>
    </location>
</feature>
<dbReference type="EMBL" id="LGRX02035694">
    <property type="protein sequence ID" value="KAK3233499.1"/>
    <property type="molecule type" value="Genomic_DNA"/>
</dbReference>
<sequence length="2995" mass="330032">MVRFCRIGLAVVVLRHMLSTIVVAGLFCLSNLGTLRANVFATGSAVPLEESDHTSHRADPSNRHLEESFQHLDADDDGIITWTEFVSGRGVEESAGLRLEGGAGCSEESETATQSEPRAEQLVREPINVTTRLPLAVEENIPMHKRGTSRCVDSIVGWVDIDGDDCATYETARYCTIDGEDGDGLDEGQTLAQYGVNGTDAADVCCICGAGRPAIRVAVQLDLLYSDGSVVDEATHHDLAAISMAIKEINANASLLPHHELLFAVGDGHCILESGGTVAYELAQWGADVAIGTSCSSSSASAQEVYEYYAVPQVSSSATSSTLSAMDNVFMRTVASDAFQAKAMADFVHQHNWTHAATVAREDSYGLDGVAGFHEEAETLGISVSEEHRITYAVGTEDFSAQVQALLDTQVFIIVTFGHAVETGRLMEQAYAAGLAEGYVWIGSEATASSATWEAMSANLTEAERNAIMKGYIGVRPFMDTTTPEYVAFEERWRRQPATLDETGECSAEEDDAGQLMWRQTTDENLTVCIGANYSAHTEMSIYTPLTYDAAYTVAHALHGLLAEDPAADLGAALFEAMRTQAFTGASGSVAFDAAGDRTHGVQFSMVNHAGGSALRHVGTWSMEQGYKHCADANSTDCYPIVWSTGDTPPAKSQFLKLGVMLNMRESSSPVAALMLAMREITGNSSLLPDHKLLFSMLDVRCSDERGRIAAKHFVQHWGADVVLGATCSSASVAAQEVLVFDLLPQISHSSTSTELTSSSDLFMRTIPSDLYQGRAMADFVHRQNWTRVATVAVQDGSGTSGVREFIEKAEALEVAVPTEDRLTYSVGTTDFGEVIAALKATRAYIIVTFGHAAEIGQLMEQAYAAGVGGKGYVWIGNEATASSATWEAMSANLTEAERNAIMKGYIGVRPFIDTTTPEYVAFEERWRRQPATLDETGECSAEEDDAGQLIWWWEDDREDGNDTAAREEGRCIGLDGEKINRTDQPDFLASFMYDAMYVVVHALHEHHHWNGEAAGGAALWDAMLAQSFAGVSGPVAFETSGDRSASGVWYELVNHAGDGSGLRHVGNWSRNTGYHPCSAEVSSVECNKITWSTDNNTHPTTSYVKIGLMSAMTGKWSADPALAVAMVMAIEEVNSNPALLSDYRLLYSLRDTQCDRARGAAAAEELVAWGADVVVGAYCSLASTTAQRVLQRSAIPQISGSSSGISLSRSVAYGNGVVDPYPYFMRTIPSDTYQTVAMAGVLHHFNLTRTATVAVQDSDGVFESNYGIYGMMEFHRHAKHFGIDIPDEWQFEYAAGTTDFSALVQALKATRSNIIVTFGHAGEIGRLMEQAYAAGVGGKGYLWIGNEACTTSATWEAMSANLTEAERNAIMKGYIGVRSIVNWTAPEYVAFEERWRRQPATVDEAGECSAEEDDAGLPMWRRYDADSNLTSYDLCVGMTAEEINRTDPIDKYAVYGYDAVYVVMYSLHVIMHGLHLPQGVNGAELNQAMQVQSFAGVSGNVSFDSVGDRYSGVTFEVMNHAGESRLQGFGWWSELTEFVECTSLALAADEGDCHQVVWSTGAHVPLDGICADGSVFEVERNQCVPCSVGAFHDTTQGVCVPCARGSVNPDTGATSCLWCLYIQAGLYQDQEGQAACKECPEGADCSTGDSVVGLKGYWRDSYQRDQFYACSLEAMCEGEADPYVDSGCRVGHAGPLCSTCAARYVRADLNMLARCERCSDSERPRRRAALTALITAMLVLAMVVVFLYWPWIYYLWRGRRQALTPAAPKQEEGESGTRGGAENVARMATEAPVVASIDGAGLLDAEESSAQAEAPAEFELSAHFSTPGMIMVEKVRVRVLKLFSNVMTWALMAGKGARMACSRTQIGLYLEGLVDSLVGRGFGPWNLCTELAAATISFCQVVGTFTRLSVEWPKSLANVFTLLDISNVVRFDTVDLHCYLSLDFNERYVLAIGLACTLVIVFGLPCAICSKCIRNPSDRQVFKLASLKALIFVLFFCYPFLGAELLKVFPCRKLYETTYLMHDFSQECHTAEHTRMMLLGLLVGVIGFICGVPIFFYACMLGFKLPDVLHEKRRALQMANLLVYFASQPLIDARESDLSPEKMGAPLIARMHSHFYGSGGGLSCSDRGAAIEDFGGGCSTTSLPVPEKDLGGDEDLSDEESLQGDEDPLTSGKSSRKSALFSYGTALCMPTSKHAWKVERLLVLAQQPQMRVWHFTLQWSLFLGTPAEELVHSQKLEQNAIIHIGFLFTSYKPEFWYFEIVETLRKLVFVAIPVFFGSAQSQLLCSLGACATYLTVLQILQPDANSLNRTVKLSYAYMLLLNAFYGWMILAGVVSEGTESTVATTLAVMNILAFTIPFILATILAMHCLKRVYQQSLNAAANFQKCHKDALDSNTNEIKGKLPNEIYEKFLDQTKSKVHDDEFLKPKNMHVTVAALVIILIYPSPGKYHNYNHGAMFATEKVEGDNAPLFTKGEKLFTDQQTYAYREYRSKCEWRQSTVGKKKNRMCYQKWTRFQSILDPAPFECSDDLLHMLKYKNFSQDPLVLDCESRVDDKDDNSDVWRIQRIGPFYGGVKEGAYEWHNIIFHDPTDLKKVLRKGAELYITGSYLAIVDQVGDQISDYHAQLHNCQLYTDHLGEDVFERHGGKDCMDDPSGAKCLLYLELFPKGYAVKVDRPLKLSCTTHHMLNAKRGSDDTPFYYEIALRTSHTPHVPITRGAFVLPGDPWSIEEMRYIVPAVPSVKWATFRNPADQYLWFYSLQTNLSLMEEVWLFTTAADNIGLNQEPFAPFHEAPWQAYPLYQDKGMSTQTAKTHIMQHWEKRLRVLGHAESQEQKERFCSHLIRQWGLHLASVGAEAQGWKEYREGLKDQDTAGQREALCLYVMDHLEKYLENLERPALERSSFDVAKEPVEIRRHFCEFLMKDWHPAEGPDGQTAETLEQQQELCMFTVAHREELRDAEIPRQQERMCRLGFSDAVQMMPPGAGDCFGIRPLLQP</sequence>
<gene>
    <name evidence="9" type="ORF">CYMTET_56210</name>
</gene>
<feature type="region of interest" description="Disordered" evidence="6">
    <location>
        <begin position="2141"/>
        <end position="2176"/>
    </location>
</feature>
<dbReference type="Proteomes" id="UP001190700">
    <property type="component" value="Unassembled WGS sequence"/>
</dbReference>
<reference evidence="9 10" key="1">
    <citation type="journal article" date="2015" name="Genome Biol. Evol.">
        <title>Comparative Genomics of a Bacterivorous Green Alga Reveals Evolutionary Causalities and Consequences of Phago-Mixotrophic Mode of Nutrition.</title>
        <authorList>
            <person name="Burns J.A."/>
            <person name="Paasch A."/>
            <person name="Narechania A."/>
            <person name="Kim E."/>
        </authorList>
    </citation>
    <scope>NUCLEOTIDE SEQUENCE [LARGE SCALE GENOMIC DNA]</scope>
    <source>
        <strain evidence="9 10">PLY_AMNH</strain>
    </source>
</reference>
<accession>A0AAE0EMK1</accession>
<feature type="transmembrane region" description="Helical" evidence="7">
    <location>
        <begin position="1982"/>
        <end position="2002"/>
    </location>
</feature>
<organism evidence="9 10">
    <name type="scientific">Cymbomonas tetramitiformis</name>
    <dbReference type="NCBI Taxonomy" id="36881"/>
    <lineage>
        <taxon>Eukaryota</taxon>
        <taxon>Viridiplantae</taxon>
        <taxon>Chlorophyta</taxon>
        <taxon>Pyramimonadophyceae</taxon>
        <taxon>Pyramimonadales</taxon>
        <taxon>Pyramimonadaceae</taxon>
        <taxon>Cymbomonas</taxon>
    </lineage>
</organism>
<dbReference type="Gene3D" id="3.40.50.2300">
    <property type="match status" value="9"/>
</dbReference>
<feature type="compositionally biased region" description="Acidic residues" evidence="6">
    <location>
        <begin position="2153"/>
        <end position="2169"/>
    </location>
</feature>
<feature type="transmembrane region" description="Helical" evidence="7">
    <location>
        <begin position="2315"/>
        <end position="2335"/>
    </location>
</feature>
<dbReference type="InterPro" id="IPR001828">
    <property type="entry name" value="ANF_lig-bd_rcpt"/>
</dbReference>
<proteinExistence type="predicted"/>
<evidence type="ECO:0000256" key="1">
    <source>
        <dbReference type="ARBA" id="ARBA00004370"/>
    </source>
</evidence>
<evidence type="ECO:0000313" key="10">
    <source>
        <dbReference type="Proteomes" id="UP001190700"/>
    </source>
</evidence>
<dbReference type="InterPro" id="IPR028082">
    <property type="entry name" value="Peripla_BP_I"/>
</dbReference>
<evidence type="ECO:0000256" key="2">
    <source>
        <dbReference type="ARBA" id="ARBA00022692"/>
    </source>
</evidence>
<keyword evidence="4 7" id="KW-0472">Membrane</keyword>
<feature type="domain" description="EF-hand" evidence="8">
    <location>
        <begin position="60"/>
        <end position="95"/>
    </location>
</feature>
<protein>
    <recommendedName>
        <fullName evidence="8">EF-hand domain-containing protein</fullName>
    </recommendedName>
</protein>
<dbReference type="PANTHER" id="PTHR24060">
    <property type="entry name" value="METABOTROPIC GLUTAMATE RECEPTOR"/>
    <property type="match status" value="1"/>
</dbReference>
<dbReference type="GO" id="GO:0005509">
    <property type="term" value="F:calcium ion binding"/>
    <property type="evidence" value="ECO:0007669"/>
    <property type="project" value="InterPro"/>
</dbReference>
<dbReference type="PROSITE" id="PS00018">
    <property type="entry name" value="EF_HAND_1"/>
    <property type="match status" value="1"/>
</dbReference>
<comment type="caution">
    <text evidence="9">The sequence shown here is derived from an EMBL/GenBank/DDBJ whole genome shotgun (WGS) entry which is preliminary data.</text>
</comment>
<keyword evidence="5" id="KW-0325">Glycoprotein</keyword>
<keyword evidence="2 7" id="KW-0812">Transmembrane</keyword>
<dbReference type="InterPro" id="IPR002048">
    <property type="entry name" value="EF_hand_dom"/>
</dbReference>
<dbReference type="InterPro" id="IPR018247">
    <property type="entry name" value="EF_Hand_1_Ca_BS"/>
</dbReference>
<feature type="region of interest" description="Disordered" evidence="6">
    <location>
        <begin position="97"/>
        <end position="119"/>
    </location>
</feature>
<comment type="subcellular location">
    <subcellularLocation>
        <location evidence="1">Membrane</location>
    </subcellularLocation>
</comment>
<feature type="transmembrane region" description="Helical" evidence="7">
    <location>
        <begin position="2347"/>
        <end position="2367"/>
    </location>
</feature>
<dbReference type="SUPFAM" id="SSF53822">
    <property type="entry name" value="Periplasmic binding protein-like I"/>
    <property type="match status" value="3"/>
</dbReference>
<feature type="transmembrane region" description="Helical" evidence="7">
    <location>
        <begin position="2040"/>
        <end position="2064"/>
    </location>
</feature>
<evidence type="ECO:0000259" key="8">
    <source>
        <dbReference type="PROSITE" id="PS50222"/>
    </source>
</evidence>
<evidence type="ECO:0000256" key="5">
    <source>
        <dbReference type="ARBA" id="ARBA00023180"/>
    </source>
</evidence>
<dbReference type="PROSITE" id="PS50222">
    <property type="entry name" value="EF_HAND_2"/>
    <property type="match status" value="1"/>
</dbReference>
<evidence type="ECO:0000313" key="9">
    <source>
        <dbReference type="EMBL" id="KAK3233499.1"/>
    </source>
</evidence>
<evidence type="ECO:0000256" key="4">
    <source>
        <dbReference type="ARBA" id="ARBA00023136"/>
    </source>
</evidence>
<dbReference type="SMART" id="SM01411">
    <property type="entry name" value="Ephrin_rec_like"/>
    <property type="match status" value="1"/>
</dbReference>
<dbReference type="Pfam" id="PF01094">
    <property type="entry name" value="ANF_receptor"/>
    <property type="match status" value="3"/>
</dbReference>